<gene>
    <name evidence="2" type="ORF">BVF97_19985</name>
</gene>
<dbReference type="RefSeq" id="WP_241846055.1">
    <property type="nucleotide sequence ID" value="NZ_MSTN01000008.1"/>
</dbReference>
<evidence type="ECO:0000259" key="1">
    <source>
        <dbReference type="Pfam" id="PF08808"/>
    </source>
</evidence>
<accession>A0ABD6R550</accession>
<protein>
    <recommendedName>
        <fullName evidence="1">RES domain-containing protein</fullName>
    </recommendedName>
</protein>
<name>A0ABD6R550_BACTU</name>
<dbReference type="Proteomes" id="UP000190187">
    <property type="component" value="Unassembled WGS sequence"/>
</dbReference>
<reference evidence="2 3" key="1">
    <citation type="submission" date="2017-01" db="EMBL/GenBank/DDBJ databases">
        <title>Draft Genome Sequence of Bacillus thuringiensis DNG9.</title>
        <authorList>
            <person name="Rosana A.R."/>
            <person name="Daas M.S."/>
            <person name="Acedo J.Z."/>
            <person name="Case R.J."/>
            <person name="Vederas J.C."/>
            <person name="Nateche F."/>
            <person name="Kebbouche-Gana S."/>
        </authorList>
    </citation>
    <scope>NUCLEOTIDE SEQUENCE [LARGE SCALE GENOMIC DNA]</scope>
    <source>
        <strain evidence="2 3">DNG9</strain>
    </source>
</reference>
<dbReference type="InterPro" id="IPR014914">
    <property type="entry name" value="RES_dom"/>
</dbReference>
<dbReference type="AlphaFoldDB" id="A0ABD6R550"/>
<proteinExistence type="predicted"/>
<dbReference type="Pfam" id="PF08808">
    <property type="entry name" value="RES"/>
    <property type="match status" value="1"/>
</dbReference>
<comment type="caution">
    <text evidence="2">The sequence shown here is derived from an EMBL/GenBank/DDBJ whole genome shotgun (WGS) entry which is preliminary data.</text>
</comment>
<organism evidence="2 3">
    <name type="scientific">Bacillus thuringiensis</name>
    <dbReference type="NCBI Taxonomy" id="1428"/>
    <lineage>
        <taxon>Bacteria</taxon>
        <taxon>Bacillati</taxon>
        <taxon>Bacillota</taxon>
        <taxon>Bacilli</taxon>
        <taxon>Bacillales</taxon>
        <taxon>Bacillaceae</taxon>
        <taxon>Bacillus</taxon>
        <taxon>Bacillus cereus group</taxon>
    </lineage>
</organism>
<dbReference type="EMBL" id="MSTN01000008">
    <property type="protein sequence ID" value="OPD49306.1"/>
    <property type="molecule type" value="Genomic_DNA"/>
</dbReference>
<evidence type="ECO:0000313" key="3">
    <source>
        <dbReference type="Proteomes" id="UP000190187"/>
    </source>
</evidence>
<evidence type="ECO:0000313" key="2">
    <source>
        <dbReference type="EMBL" id="OPD49306.1"/>
    </source>
</evidence>
<feature type="domain" description="RES" evidence="1">
    <location>
        <begin position="175"/>
        <end position="313"/>
    </location>
</feature>
<sequence>MVKNKDMQILPIVQQDKKQLTLKPQGEKIKSMAELAGLTSNGRASLNPLLISSNWVLAKPLINEMPLANKEAETKYIFNRIPQKSYRINHSFDEEHNILEYVLEKRDSKETIPMKGIPGTVAVADVIRSLKIDEVVAFYNHLVEFPMLGLHHPVGRRILDEIREIDLAEVKDLNLFRVRQRDLKKRQVSFTYLEMFEAPYGFTGHGRYNILGQGELYTCEDREVALKEVNNTVESNLVYDIVEWKLAKSVKMLDLSNSTSPLVQYCSFTKTSQNGQEYFSPNFLAQCAKYHGISGIRYKSIANANGLNYVFFDFEKNGLDVLV</sequence>